<keyword evidence="1" id="KW-0805">Transcription regulation</keyword>
<dbReference type="Proteomes" id="UP000643525">
    <property type="component" value="Unassembled WGS sequence"/>
</dbReference>
<keyword evidence="6" id="KW-1185">Reference proteome</keyword>
<dbReference type="Gene3D" id="3.40.50.2300">
    <property type="match status" value="2"/>
</dbReference>
<dbReference type="PANTHER" id="PTHR30146">
    <property type="entry name" value="LACI-RELATED TRANSCRIPTIONAL REPRESSOR"/>
    <property type="match status" value="1"/>
</dbReference>
<organism evidence="5 6">
    <name type="scientific">Nesterenkonia lutea</name>
    <dbReference type="NCBI Taxonomy" id="272919"/>
    <lineage>
        <taxon>Bacteria</taxon>
        <taxon>Bacillati</taxon>
        <taxon>Actinomycetota</taxon>
        <taxon>Actinomycetes</taxon>
        <taxon>Micrococcales</taxon>
        <taxon>Micrococcaceae</taxon>
        <taxon>Nesterenkonia</taxon>
    </lineage>
</organism>
<name>A0ABR9JBP4_9MICC</name>
<keyword evidence="2 5" id="KW-0238">DNA-binding</keyword>
<dbReference type="InterPro" id="IPR028082">
    <property type="entry name" value="Peripla_BP_I"/>
</dbReference>
<dbReference type="Pfam" id="PF00356">
    <property type="entry name" value="LacI"/>
    <property type="match status" value="1"/>
</dbReference>
<proteinExistence type="predicted"/>
<dbReference type="RefSeq" id="WP_225938975.1">
    <property type="nucleotide sequence ID" value="NZ_BAAALJ010000017.1"/>
</dbReference>
<dbReference type="EMBL" id="JADBED010000001">
    <property type="protein sequence ID" value="MBE1523358.1"/>
    <property type="molecule type" value="Genomic_DNA"/>
</dbReference>
<gene>
    <name evidence="5" type="ORF">H4W27_000476</name>
</gene>
<dbReference type="InterPro" id="IPR046335">
    <property type="entry name" value="LacI/GalR-like_sensor"/>
</dbReference>
<dbReference type="SUPFAM" id="SSF53822">
    <property type="entry name" value="Periplasmic binding protein-like I"/>
    <property type="match status" value="1"/>
</dbReference>
<dbReference type="PANTHER" id="PTHR30146:SF153">
    <property type="entry name" value="LACTOSE OPERON REPRESSOR"/>
    <property type="match status" value="1"/>
</dbReference>
<dbReference type="Pfam" id="PF13377">
    <property type="entry name" value="Peripla_BP_3"/>
    <property type="match status" value="1"/>
</dbReference>
<dbReference type="InterPro" id="IPR010982">
    <property type="entry name" value="Lambda_DNA-bd_dom_sf"/>
</dbReference>
<evidence type="ECO:0000256" key="3">
    <source>
        <dbReference type="ARBA" id="ARBA00023163"/>
    </source>
</evidence>
<comment type="caution">
    <text evidence="5">The sequence shown here is derived from an EMBL/GenBank/DDBJ whole genome shotgun (WGS) entry which is preliminary data.</text>
</comment>
<protein>
    <submittedName>
        <fullName evidence="5">DNA-binding LacI/PurR family transcriptional regulator</fullName>
    </submittedName>
</protein>
<dbReference type="InterPro" id="IPR000843">
    <property type="entry name" value="HTH_LacI"/>
</dbReference>
<dbReference type="PROSITE" id="PS50932">
    <property type="entry name" value="HTH_LACI_2"/>
    <property type="match status" value="1"/>
</dbReference>
<evidence type="ECO:0000313" key="5">
    <source>
        <dbReference type="EMBL" id="MBE1523358.1"/>
    </source>
</evidence>
<dbReference type="CDD" id="cd01392">
    <property type="entry name" value="HTH_LacI"/>
    <property type="match status" value="1"/>
</dbReference>
<feature type="domain" description="HTH lacI-type" evidence="4">
    <location>
        <begin position="13"/>
        <end position="67"/>
    </location>
</feature>
<dbReference type="SMART" id="SM00354">
    <property type="entry name" value="HTH_LACI"/>
    <property type="match status" value="1"/>
</dbReference>
<evidence type="ECO:0000256" key="2">
    <source>
        <dbReference type="ARBA" id="ARBA00023125"/>
    </source>
</evidence>
<dbReference type="GO" id="GO:0003677">
    <property type="term" value="F:DNA binding"/>
    <property type="evidence" value="ECO:0007669"/>
    <property type="project" value="UniProtKB-KW"/>
</dbReference>
<sequence length="341" mass="36791">MPPLNTPQVGRRVSMADVAAHAGVSSQTVSRVSNDASNVSGPTRDKVLQSMRDLGYRPNSAARALKRGHFRTLGIIAFTMTTYGNVRTIDAIAQAAADVGYATTLLPVRTPTQRSVHRAFGRLEELAADAVIVIMETNLRDSDHLVLPPGVPVVIVDADHGAGTYGIDADQVAGARKATEHLLGLGHNTVWHIAGPLVSHAARRREEAWRASLELAGRTVPPVVRGDWTARSGYEAGLRLPADTECTAVFCANDQMALGLYRALRQAGRRVPEDVSVVGFDNIGDADAFDPPLTTIDQDFEELGRECVEEVMEQLRDPATPSRRPVVRTRLVVRESTAAPV</sequence>
<keyword evidence="3" id="KW-0804">Transcription</keyword>
<evidence type="ECO:0000259" key="4">
    <source>
        <dbReference type="PROSITE" id="PS50932"/>
    </source>
</evidence>
<evidence type="ECO:0000256" key="1">
    <source>
        <dbReference type="ARBA" id="ARBA00023015"/>
    </source>
</evidence>
<accession>A0ABR9JBP4</accession>
<dbReference type="Gene3D" id="1.10.260.40">
    <property type="entry name" value="lambda repressor-like DNA-binding domains"/>
    <property type="match status" value="1"/>
</dbReference>
<evidence type="ECO:0000313" key="6">
    <source>
        <dbReference type="Proteomes" id="UP000643525"/>
    </source>
</evidence>
<dbReference type="SUPFAM" id="SSF47413">
    <property type="entry name" value="lambda repressor-like DNA-binding domains"/>
    <property type="match status" value="1"/>
</dbReference>
<dbReference type="CDD" id="cd01574">
    <property type="entry name" value="PBP1_LacI"/>
    <property type="match status" value="1"/>
</dbReference>
<reference evidence="5 6" key="1">
    <citation type="submission" date="2020-10" db="EMBL/GenBank/DDBJ databases">
        <title>Sequencing the genomes of 1000 actinobacteria strains.</title>
        <authorList>
            <person name="Klenk H.-P."/>
        </authorList>
    </citation>
    <scope>NUCLEOTIDE SEQUENCE [LARGE SCALE GENOMIC DNA]</scope>
    <source>
        <strain evidence="5 6">DSM 15666</strain>
    </source>
</reference>